<sequence>MDTSQLIEAIRVLYSPNSSVDAINKAQCYVNDVVNNNVVVIDLEQGLQCADNTVVFGLCNIIYQQTQLFRRNPNLGAISAYSSCLWDFICKIISAQEVTLNDIAFNRVCLCYAVLQSFDEGLLTKLIEDCYANIPNSPGHMRVYLNIYRCLLEEVDSNHIPESVKDIVVKVLVDHKTAWEQLFYTLLQNDIPLSFKEQLIQCLLFSLFSLSLPDLYSFPDEMQPQSNFLSLLLQLSLFNPHTLLRQHILTLLTRLLELGSYPVHRLFSPSVNLIYGMMMHLCGELLRGELNEEETLSLVHLLTTMIGEAKSILLVNKKINMDVVQVLLSITANGSLDFASLALDSWLVVAETPAFYEASITFQNSSCAMALLLLLRNQLANHDTTGFSSEAVYNAFINPGNQLQLLQNSEHVLNWRPQIADDPKNEVFPAVLEMETSPFRHGPPGCEDVIRVLFGKLGNGVLGEMIGVLKGDEQEAKLVEADLYVLGQFIEEMRADKEEHPITEETLGLLNELLCACDALLDRLPGDAFLPVRQMAFLLIRLALLGTDLPSPLLASLIQLAGRLLQRPRESCFGVDLLLHIAYSYSDALLASGVLPSLLDSFQNRAVAPFLRFKLAKILVLIYQNAPVAQQLTSLCSLLQASFATANPFERLVALHTATMLFYSSSQLFTHLEEYDQAAPVLRDAVASLVGVVLEVTTDCKVATDAATESNELLAFCSLLLFGIRGWYATLFAPHVQTLMDILLSYFQHYPHSTILLKTLTSLTKFYGKDFAPAFFAVIRDIAGIAFSNLEYNDENYVRELMQLFAVTPCICCVQLNQDPDCITTMLRVADSYVNTAPTRAKMACFSLLNRLVRCETDNDNIVRVVTSLAGAFLTNVIVECVNWERALLRQSVSFVFNLLMLVWRTPSERCSVLLETVAQHYPNAFSQSEMETMRRILEARLTQYLDMTQFIMAFMDVVGILSNTNTKDALLVYEM</sequence>
<accession>A0A196S8W7</accession>
<dbReference type="AlphaFoldDB" id="A0A196S8W7"/>
<comment type="caution">
    <text evidence="1">The sequence shown here is derived from an EMBL/GenBank/DDBJ whole genome shotgun (WGS) entry which is preliminary data.</text>
</comment>
<keyword evidence="2" id="KW-1185">Reference proteome</keyword>
<dbReference type="EMBL" id="LXWW01000390">
    <property type="protein sequence ID" value="OAO13473.1"/>
    <property type="molecule type" value="Genomic_DNA"/>
</dbReference>
<dbReference type="Proteomes" id="UP000078348">
    <property type="component" value="Unassembled WGS sequence"/>
</dbReference>
<reference evidence="1 2" key="1">
    <citation type="submission" date="2016-05" db="EMBL/GenBank/DDBJ databases">
        <title>Nuclear genome of Blastocystis sp. subtype 1 NandII.</title>
        <authorList>
            <person name="Gentekaki E."/>
            <person name="Curtis B."/>
            <person name="Stairs C."/>
            <person name="Eme L."/>
            <person name="Herman E."/>
            <person name="Klimes V."/>
            <person name="Arias M.C."/>
            <person name="Elias M."/>
            <person name="Hilliou F."/>
            <person name="Klute M."/>
            <person name="Malik S.-B."/>
            <person name="Pightling A."/>
            <person name="Rachubinski R."/>
            <person name="Salas D."/>
            <person name="Schlacht A."/>
            <person name="Suga H."/>
            <person name="Archibald J."/>
            <person name="Ball S.G."/>
            <person name="Clark G."/>
            <person name="Dacks J."/>
            <person name="Van Der Giezen M."/>
            <person name="Tsaousis A."/>
            <person name="Roger A."/>
        </authorList>
    </citation>
    <scope>NUCLEOTIDE SEQUENCE [LARGE SCALE GENOMIC DNA]</scope>
    <source>
        <strain evidence="2">ATCC 50177 / NandII</strain>
    </source>
</reference>
<dbReference type="InterPro" id="IPR016024">
    <property type="entry name" value="ARM-type_fold"/>
</dbReference>
<name>A0A196S8W7_BLAHN</name>
<protein>
    <submittedName>
        <fullName evidence="1">Uncharacterized protein</fullName>
    </submittedName>
</protein>
<dbReference type="SUPFAM" id="SSF48371">
    <property type="entry name" value="ARM repeat"/>
    <property type="match status" value="1"/>
</dbReference>
<organism evidence="1 2">
    <name type="scientific">Blastocystis sp. subtype 1 (strain ATCC 50177 / NandII)</name>
    <dbReference type="NCBI Taxonomy" id="478820"/>
    <lineage>
        <taxon>Eukaryota</taxon>
        <taxon>Sar</taxon>
        <taxon>Stramenopiles</taxon>
        <taxon>Bigyra</taxon>
        <taxon>Opalozoa</taxon>
        <taxon>Opalinata</taxon>
        <taxon>Blastocystidae</taxon>
        <taxon>Blastocystis</taxon>
    </lineage>
</organism>
<evidence type="ECO:0000313" key="2">
    <source>
        <dbReference type="Proteomes" id="UP000078348"/>
    </source>
</evidence>
<gene>
    <name evidence="1" type="ORF">AV274_4863</name>
</gene>
<proteinExistence type="predicted"/>
<evidence type="ECO:0000313" key="1">
    <source>
        <dbReference type="EMBL" id="OAO13473.1"/>
    </source>
</evidence>